<feature type="transmembrane region" description="Helical" evidence="1">
    <location>
        <begin position="154"/>
        <end position="177"/>
    </location>
</feature>
<dbReference type="Proteomes" id="UP000319801">
    <property type="component" value="Unassembled WGS sequence"/>
</dbReference>
<gene>
    <name evidence="2" type="ORF">Baya_9495</name>
</gene>
<evidence type="ECO:0000256" key="1">
    <source>
        <dbReference type="SAM" id="Phobius"/>
    </source>
</evidence>
<dbReference type="OrthoDB" id="8903504at2759"/>
<proteinExistence type="predicted"/>
<reference evidence="2 3" key="1">
    <citation type="journal article" date="2019" name="Genome Biol. Evol.">
        <title>Whole-Genome Sequencing of the Giant Devil Catfish, Bagarius yarrelli.</title>
        <authorList>
            <person name="Jiang W."/>
            <person name="Lv Y."/>
            <person name="Cheng L."/>
            <person name="Yang K."/>
            <person name="Chao B."/>
            <person name="Wang X."/>
            <person name="Li Y."/>
            <person name="Pan X."/>
            <person name="You X."/>
            <person name="Zhang Y."/>
            <person name="Yang J."/>
            <person name="Li J."/>
            <person name="Zhang X."/>
            <person name="Liu S."/>
            <person name="Sun C."/>
            <person name="Yang J."/>
            <person name="Shi Q."/>
        </authorList>
    </citation>
    <scope>NUCLEOTIDE SEQUENCE [LARGE SCALE GENOMIC DNA]</scope>
    <source>
        <strain evidence="2">JWS20170419001</strain>
        <tissue evidence="2">Muscle</tissue>
    </source>
</reference>
<comment type="caution">
    <text evidence="2">The sequence shown here is derived from an EMBL/GenBank/DDBJ whole genome shotgun (WGS) entry which is preliminary data.</text>
</comment>
<evidence type="ECO:0000313" key="3">
    <source>
        <dbReference type="Proteomes" id="UP000319801"/>
    </source>
</evidence>
<dbReference type="EMBL" id="VCAZ01000063">
    <property type="protein sequence ID" value="TSO05372.1"/>
    <property type="molecule type" value="Genomic_DNA"/>
</dbReference>
<name>A0A556U8G7_BAGYA</name>
<keyword evidence="1" id="KW-1133">Transmembrane helix</keyword>
<sequence>MLLNITWLLLWDRELMIPALICLALIAFTSYLLIYFSCVGLRAHGAWIKQNHPTELCWIYVLVQNSIATYATWTSIATLLNLVVVLGIKAMSPMNAATVALCLLLLEVIIWFAVENFVIEKHVRYILTVYPVIIFALSGSLNKHYNPADPGRNAVFSAVLLALACVLFVIRLLLVVWRHRTDPLFQDVNIDGLMTAVNIVEK</sequence>
<feature type="transmembrane region" description="Helical" evidence="1">
    <location>
        <begin position="57"/>
        <end position="88"/>
    </location>
</feature>
<keyword evidence="1" id="KW-0812">Transmembrane</keyword>
<feature type="transmembrane region" description="Helical" evidence="1">
    <location>
        <begin position="15"/>
        <end position="36"/>
    </location>
</feature>
<protein>
    <submittedName>
        <fullName evidence="2">Uncharacterized protein</fullName>
    </submittedName>
</protein>
<keyword evidence="1" id="KW-0472">Membrane</keyword>
<organism evidence="2 3">
    <name type="scientific">Bagarius yarrelli</name>
    <name type="common">Goonch</name>
    <name type="synonym">Bagrus yarrelli</name>
    <dbReference type="NCBI Taxonomy" id="175774"/>
    <lineage>
        <taxon>Eukaryota</taxon>
        <taxon>Metazoa</taxon>
        <taxon>Chordata</taxon>
        <taxon>Craniata</taxon>
        <taxon>Vertebrata</taxon>
        <taxon>Euteleostomi</taxon>
        <taxon>Actinopterygii</taxon>
        <taxon>Neopterygii</taxon>
        <taxon>Teleostei</taxon>
        <taxon>Ostariophysi</taxon>
        <taxon>Siluriformes</taxon>
        <taxon>Sisoridae</taxon>
        <taxon>Sisorinae</taxon>
        <taxon>Bagarius</taxon>
    </lineage>
</organism>
<dbReference type="PANTHER" id="PTHR33802">
    <property type="entry name" value="SI:CH211-161H7.5-RELATED"/>
    <property type="match status" value="1"/>
</dbReference>
<keyword evidence="3" id="KW-1185">Reference proteome</keyword>
<feature type="transmembrane region" description="Helical" evidence="1">
    <location>
        <begin position="94"/>
        <end position="113"/>
    </location>
</feature>
<feature type="transmembrane region" description="Helical" evidence="1">
    <location>
        <begin position="125"/>
        <end position="142"/>
    </location>
</feature>
<evidence type="ECO:0000313" key="2">
    <source>
        <dbReference type="EMBL" id="TSO05372.1"/>
    </source>
</evidence>
<dbReference type="AlphaFoldDB" id="A0A556U8G7"/>
<accession>A0A556U8G7</accession>
<dbReference type="PANTHER" id="PTHR33802:SF4">
    <property type="entry name" value="SI:DKEY-29D8.3"/>
    <property type="match status" value="1"/>
</dbReference>